<evidence type="ECO:0000313" key="4">
    <source>
        <dbReference type="Proteomes" id="UP001318860"/>
    </source>
</evidence>
<dbReference type="PANTHER" id="PTHR34145:SF77">
    <property type="match status" value="1"/>
</dbReference>
<protein>
    <recommendedName>
        <fullName evidence="5">F-box protein</fullName>
    </recommendedName>
</protein>
<keyword evidence="4" id="KW-1185">Reference proteome</keyword>
<dbReference type="Proteomes" id="UP001318860">
    <property type="component" value="Unassembled WGS sequence"/>
</dbReference>
<gene>
    <name evidence="3" type="ORF">DH2020_041848</name>
</gene>
<proteinExistence type="predicted"/>
<dbReference type="Pfam" id="PF23622">
    <property type="entry name" value="LRR_At1g61320_AtMIF1"/>
    <property type="match status" value="1"/>
</dbReference>
<dbReference type="Pfam" id="PF00646">
    <property type="entry name" value="F-box"/>
    <property type="match status" value="1"/>
</dbReference>
<dbReference type="PANTHER" id="PTHR34145">
    <property type="entry name" value="OS02G0105600 PROTEIN"/>
    <property type="match status" value="1"/>
</dbReference>
<dbReference type="SUPFAM" id="SSF52058">
    <property type="entry name" value="L domain-like"/>
    <property type="match status" value="1"/>
</dbReference>
<dbReference type="InterPro" id="IPR036047">
    <property type="entry name" value="F-box-like_dom_sf"/>
</dbReference>
<dbReference type="InterPro" id="IPR053772">
    <property type="entry name" value="At1g61320/At1g61330-like"/>
</dbReference>
<name>A0ABR0UQ70_REHGL</name>
<organism evidence="3 4">
    <name type="scientific">Rehmannia glutinosa</name>
    <name type="common">Chinese foxglove</name>
    <dbReference type="NCBI Taxonomy" id="99300"/>
    <lineage>
        <taxon>Eukaryota</taxon>
        <taxon>Viridiplantae</taxon>
        <taxon>Streptophyta</taxon>
        <taxon>Embryophyta</taxon>
        <taxon>Tracheophyta</taxon>
        <taxon>Spermatophyta</taxon>
        <taxon>Magnoliopsida</taxon>
        <taxon>eudicotyledons</taxon>
        <taxon>Gunneridae</taxon>
        <taxon>Pentapetalae</taxon>
        <taxon>asterids</taxon>
        <taxon>lamiids</taxon>
        <taxon>Lamiales</taxon>
        <taxon>Orobanchaceae</taxon>
        <taxon>Rehmannieae</taxon>
        <taxon>Rehmannia</taxon>
    </lineage>
</organism>
<dbReference type="InterPro" id="IPR055357">
    <property type="entry name" value="LRR_At1g61320_AtMIF1"/>
</dbReference>
<evidence type="ECO:0000259" key="1">
    <source>
        <dbReference type="Pfam" id="PF00646"/>
    </source>
</evidence>
<comment type="caution">
    <text evidence="3">The sequence shown here is derived from an EMBL/GenBank/DDBJ whole genome shotgun (WGS) entry which is preliminary data.</text>
</comment>
<evidence type="ECO:0008006" key="5">
    <source>
        <dbReference type="Google" id="ProtNLM"/>
    </source>
</evidence>
<dbReference type="Gene3D" id="3.80.10.10">
    <property type="entry name" value="Ribonuclease Inhibitor"/>
    <property type="match status" value="1"/>
</dbReference>
<reference evidence="3 4" key="1">
    <citation type="journal article" date="2021" name="Comput. Struct. Biotechnol. J.">
        <title>De novo genome assembly of the potent medicinal plant Rehmannia glutinosa using nanopore technology.</title>
        <authorList>
            <person name="Ma L."/>
            <person name="Dong C."/>
            <person name="Song C."/>
            <person name="Wang X."/>
            <person name="Zheng X."/>
            <person name="Niu Y."/>
            <person name="Chen S."/>
            <person name="Feng W."/>
        </authorList>
    </citation>
    <scope>NUCLEOTIDE SEQUENCE [LARGE SCALE GENOMIC DNA]</scope>
    <source>
        <strain evidence="3">DH-2019</strain>
    </source>
</reference>
<dbReference type="EMBL" id="JABTTQ020002404">
    <property type="protein sequence ID" value="KAK6124428.1"/>
    <property type="molecule type" value="Genomic_DNA"/>
</dbReference>
<feature type="domain" description="F-box" evidence="1">
    <location>
        <begin position="19"/>
        <end position="50"/>
    </location>
</feature>
<dbReference type="InterPro" id="IPR032675">
    <property type="entry name" value="LRR_dom_sf"/>
</dbReference>
<sequence>MATVRKPTHKRNKTTLHVSDDVIETIFSHLPVKKLVGLSILSKRFRYSWKFCRDISFDSDFARNLSRNEFKNIVNNFFQNYLNSTADRFSLYFDAIEETNLVGYWIQQAVRLGIKEIELDFTPSQRRFMLSYDLVNVDTIKIMKLVNCELQLPFNPINCLSNLIDLTFQNVRARPLAIKTVFGNCLALRILRLINCNFIFDLKISAQNLKRFEILVVRDCSEVDSVFINAPHLSSLHYHGKICEFNFENDFSQIKDVILNIAHPRGFQILPHIKDMVFSLALVRTLTVSSIFLEGLCPKFDGTEYKELEFYLWKLKEFHLVVAPESHLNPCDIVIFLKYCPCVERVFIDLGHNAFMNSLYWDFHGRKYLSGCDTVFPFLKYMKIKGFTARELPVMMARFFLKNAMNLHCLVLVKARNFDFPGTFTPYYLRWGISSNANIEVYEYNRDISIVIPEHLKGF</sequence>
<dbReference type="SUPFAM" id="SSF81383">
    <property type="entry name" value="F-box domain"/>
    <property type="match status" value="1"/>
</dbReference>
<evidence type="ECO:0000259" key="2">
    <source>
        <dbReference type="Pfam" id="PF23622"/>
    </source>
</evidence>
<evidence type="ECO:0000313" key="3">
    <source>
        <dbReference type="EMBL" id="KAK6124428.1"/>
    </source>
</evidence>
<dbReference type="InterPro" id="IPR001810">
    <property type="entry name" value="F-box_dom"/>
</dbReference>
<accession>A0ABR0UQ70</accession>
<feature type="domain" description="At1g61320/AtMIF1 LRR" evidence="2">
    <location>
        <begin position="98"/>
        <end position="413"/>
    </location>
</feature>